<keyword evidence="3" id="KW-1185">Reference proteome</keyword>
<proteinExistence type="predicted"/>
<comment type="caution">
    <text evidence="2">The sequence shown here is derived from an EMBL/GenBank/DDBJ whole genome shotgun (WGS) entry which is preliminary data.</text>
</comment>
<dbReference type="Pfam" id="PF08388">
    <property type="entry name" value="GIIM"/>
    <property type="match status" value="1"/>
</dbReference>
<dbReference type="AlphaFoldDB" id="A0A7W4ZBI6"/>
<accession>A0A7W4ZBI6</accession>
<dbReference type="EMBL" id="JACHWZ010000042">
    <property type="protein sequence ID" value="MBB3063641.1"/>
    <property type="molecule type" value="Genomic_DNA"/>
</dbReference>
<sequence length="191" mass="22607">MVKSKRAGVRVLASITRFVEQRLKLVVNDQKSQVAPVSRCKFLGFTFHGKQLRWHPKALAKFKREVRRLTGRSRGISMDARMEELTTYLRGWINYFGIASGYQRCDDLDNWIRRRIRMCFWKQWRLPRTKVRNLIRLGVSLDEAIPAAMSSKGYWRNSRSKIIHRALSNKHLEKLGLFSLRTRWVELHYGS</sequence>
<reference evidence="2 3" key="1">
    <citation type="submission" date="2020-08" db="EMBL/GenBank/DDBJ databases">
        <title>Genomic Encyclopedia of Type Strains, Phase III (KMG-III): the genomes of soil and plant-associated and newly described type strains.</title>
        <authorList>
            <person name="Whitman W."/>
        </authorList>
    </citation>
    <scope>NUCLEOTIDE SEQUENCE [LARGE SCALE GENOMIC DNA]</scope>
    <source>
        <strain evidence="2 3">CECT 8799</strain>
    </source>
</reference>
<evidence type="ECO:0000313" key="2">
    <source>
        <dbReference type="EMBL" id="MBB3063641.1"/>
    </source>
</evidence>
<feature type="domain" description="Group II intron maturase-specific" evidence="1">
    <location>
        <begin position="60"/>
        <end position="132"/>
    </location>
</feature>
<name>A0A7W4ZBI6_9GAMM</name>
<evidence type="ECO:0000313" key="3">
    <source>
        <dbReference type="Proteomes" id="UP000535937"/>
    </source>
</evidence>
<dbReference type="InterPro" id="IPR013597">
    <property type="entry name" value="Mat_intron_G2"/>
</dbReference>
<dbReference type="Proteomes" id="UP000535937">
    <property type="component" value="Unassembled WGS sequence"/>
</dbReference>
<evidence type="ECO:0000259" key="1">
    <source>
        <dbReference type="Pfam" id="PF08388"/>
    </source>
</evidence>
<organism evidence="2 3">
    <name type="scientific">Microbulbifer rhizosphaerae</name>
    <dbReference type="NCBI Taxonomy" id="1562603"/>
    <lineage>
        <taxon>Bacteria</taxon>
        <taxon>Pseudomonadati</taxon>
        <taxon>Pseudomonadota</taxon>
        <taxon>Gammaproteobacteria</taxon>
        <taxon>Cellvibrionales</taxon>
        <taxon>Microbulbiferaceae</taxon>
        <taxon>Microbulbifer</taxon>
    </lineage>
</organism>
<protein>
    <recommendedName>
        <fullName evidence="1">Group II intron maturase-specific domain-containing protein</fullName>
    </recommendedName>
</protein>
<gene>
    <name evidence="2" type="ORF">FHS09_004505</name>
</gene>